<accession>A0A2N0NNN5</accession>
<dbReference type="Proteomes" id="UP000232722">
    <property type="component" value="Unassembled WGS sequence"/>
</dbReference>
<reference evidence="1 2" key="2">
    <citation type="submission" date="2017-09" db="EMBL/GenBank/DDBJ databases">
        <title>Extensive intraspecific genome diversity in a model arbuscular mycorrhizal fungus.</title>
        <authorList>
            <person name="Chen E.C."/>
            <person name="Morin E."/>
            <person name="Beaudet D."/>
            <person name="Noel J."/>
            <person name="Ndikumana S."/>
            <person name="Charron P."/>
            <person name="St-Onge C."/>
            <person name="Giorgi J."/>
            <person name="Grigoriev I.V."/>
            <person name="Roux C."/>
            <person name="Martin F.M."/>
            <person name="Corradi N."/>
        </authorList>
    </citation>
    <scope>NUCLEOTIDE SEQUENCE [LARGE SCALE GENOMIC DNA]</scope>
    <source>
        <strain evidence="1 2">A5</strain>
    </source>
</reference>
<reference evidence="1 2" key="1">
    <citation type="submission" date="2016-04" db="EMBL/GenBank/DDBJ databases">
        <title>Genome analyses suggest a sexual origin of heterokaryosis in a supposedly ancient asexual fungus.</title>
        <authorList>
            <person name="Ropars J."/>
            <person name="Sedzielewska K."/>
            <person name="Noel J."/>
            <person name="Charron P."/>
            <person name="Farinelli L."/>
            <person name="Marton T."/>
            <person name="Kruger M."/>
            <person name="Pelin A."/>
            <person name="Brachmann A."/>
            <person name="Corradi N."/>
        </authorList>
    </citation>
    <scope>NUCLEOTIDE SEQUENCE [LARGE SCALE GENOMIC DNA]</scope>
    <source>
        <strain evidence="1 2">A5</strain>
    </source>
</reference>
<dbReference type="VEuPathDB" id="FungiDB:RhiirFUN_010529"/>
<organism evidence="1 2">
    <name type="scientific">Rhizophagus irregularis</name>
    <dbReference type="NCBI Taxonomy" id="588596"/>
    <lineage>
        <taxon>Eukaryota</taxon>
        <taxon>Fungi</taxon>
        <taxon>Fungi incertae sedis</taxon>
        <taxon>Mucoromycota</taxon>
        <taxon>Glomeromycotina</taxon>
        <taxon>Glomeromycetes</taxon>
        <taxon>Glomerales</taxon>
        <taxon>Glomeraceae</taxon>
        <taxon>Rhizophagus</taxon>
    </lineage>
</organism>
<dbReference type="EMBL" id="LLXJ01004108">
    <property type="protein sequence ID" value="PKB96156.1"/>
    <property type="molecule type" value="Genomic_DNA"/>
</dbReference>
<dbReference type="VEuPathDB" id="FungiDB:RhiirA1_484106"/>
<gene>
    <name evidence="1" type="ORF">RhiirA5_435341</name>
</gene>
<sequence length="136" mass="15558">MPFIPIQISNISTLVFVELLIKLSKKLLDHVIFLRGCYKISKGAVNKLNPNIHIENFEETLSPLDLIRAVRNHLIQNNVSNKQILAQDLQRLLDLSMRDNLQWYSDSGLARLTFQSGGRLYNTQHSVANNQNSVLF</sequence>
<comment type="caution">
    <text evidence="1">The sequence shown here is derived from an EMBL/GenBank/DDBJ whole genome shotgun (WGS) entry which is preliminary data.</text>
</comment>
<dbReference type="AlphaFoldDB" id="A0A2N0NNN5"/>
<protein>
    <submittedName>
        <fullName evidence="1">Uncharacterized protein</fullName>
    </submittedName>
</protein>
<evidence type="ECO:0000313" key="2">
    <source>
        <dbReference type="Proteomes" id="UP000232722"/>
    </source>
</evidence>
<evidence type="ECO:0000313" key="1">
    <source>
        <dbReference type="EMBL" id="PKB96156.1"/>
    </source>
</evidence>
<proteinExistence type="predicted"/>
<dbReference type="VEuPathDB" id="FungiDB:FUN_011049"/>
<name>A0A2N0NNN5_9GLOM</name>